<keyword evidence="3" id="KW-0732">Signal</keyword>
<evidence type="ECO:0000256" key="2">
    <source>
        <dbReference type="SAM" id="Phobius"/>
    </source>
</evidence>
<dbReference type="InterPro" id="IPR023298">
    <property type="entry name" value="ATPase_P-typ_TM_dom_sf"/>
</dbReference>
<keyword evidence="6" id="KW-1185">Reference proteome</keyword>
<feature type="chain" id="PRO_5034537212" description="AMP-dependent synthetase/ligase domain-containing protein" evidence="3">
    <location>
        <begin position="22"/>
        <end position="1628"/>
    </location>
</feature>
<organism evidence="5 6">
    <name type="scientific">Tricholomella constricta</name>
    <dbReference type="NCBI Taxonomy" id="117010"/>
    <lineage>
        <taxon>Eukaryota</taxon>
        <taxon>Fungi</taxon>
        <taxon>Dikarya</taxon>
        <taxon>Basidiomycota</taxon>
        <taxon>Agaricomycotina</taxon>
        <taxon>Agaricomycetes</taxon>
        <taxon>Agaricomycetidae</taxon>
        <taxon>Agaricales</taxon>
        <taxon>Tricholomatineae</taxon>
        <taxon>Lyophyllaceae</taxon>
        <taxon>Tricholomella</taxon>
    </lineage>
</organism>
<sequence length="1628" mass="177651">MLTGFANGGLLLWSTLHSSNGTHLYPVYEWLPEIQKTSIIQGSTVYRSSTRAAMAPTVFKQDLLQHLPHADRQLFSHFGLGETVKQPFECVHHAFEHHARNHPYTFAVEDFERKISYFELDRQANCLATHLRSKGIGPGSRVCLLVERSILMVVGILGVLKAGAAYVPLDGNVVADKTLNHALKDSGSSLVLVLRKFIHRAGETPIMCLEDTICDSPYSTHCAKPQDSATHTDSAYIIYTSGTTGVPKGVDVMHKNVTNLVCMEPGNLKMRHGVRVSQLMNISFDMAAWEILGSMCNGATLCLRGKTSKEWRAVMKTVDVVVATPSMLAPHKPEDYPNIKVVAVAGEPCPKALADNWAKQAAFYNCCGPTEITIVNTMHLHKPGKALGIGGPTPNNTVYVLDEKAQPVSIGQMGVMWAGGAGITRGYLNLPDKTSEKYMRDPFLDDGSMMFNTGDLGRWLPDGDLEHLGRVDHQVKVKGFRVELDGVAAAMETTPGVKVATAILIKDELWGFFAPATASVHEVKAATARVQPHYAVPTKYVRLDAFPETANGKSDKRALEKIALESGEGGPAAPAKRGFRQDLLKELSDSDKELFTKFGLGATVKPAFECVHHAFEHHARAHPDTIAVEDFGHKITFAELDRQSNCLATRLRASGVAPGSRVCLLVERSILMVVGILSVLKAGGAYVPLDGNVVADKTLNHALKDSGSSLVLVQRKFIHRVGTMPIMCLEDSICDSPENPHCQRPQDISKTTDSAYVIYTSGTTGVPKGVDVMHKNVTNLVCMAPGNLQMAHDVRVSQLMNISFDMAAWEILGSMCNGSTLCLRGKTSKEWRAVMKTVDVVVATPSMLAPHKPEDYPNIKVVAVAGEPCPKALADNWAKTVSFYNCCGPTEITIVNTMHLHSPGISLGIGGPTPNNTVYVLDANNQKPVKIGEMGVMWAGGNGITRGYLNLPDKTAEKYQLDPFLNDGSYMFNTGDLGRWLPDGDLEHLGRVDHQVKVKGFRVELDGVAAAMETTPGVKVATAILIDSELWGFFAPATASVEDVKAATSKVQPHYAVPSRFIGVDKFPETANGKSDKRALEQLARDSLKVVPAAPVPVPQPAPVVVQAAPQMIYETPISEKHEPQMVEKPVQDGLISSGASLFRSDTTTTVGAHASTPGVNPMQAPSLNATLVSLPVEKKIEPSALEGQTSIWAGYEQDVLPDKTESRLIRNLRHQIFYLYRRLFGIVFLTNLGIFIWYAAKGANAMEIGQVVIGNLFGAILMRQDYVIDAFFVVCTSMPRSWPLWMRRIAARVYHIGGLHSGAGASGTLWLILFCVQASREVAAGVGTSGATLAVTYIVLALLLSILIFAYPALRKKFHDSFEATHRFLGWSATGLVWVQIILLTNDYRGAVPLHTALLHSAPFWLIIVATLSLALPWIRLKKVPVRCEKLSNHAVRMYFDYDTPGAGSFVRLSDAPLTEWHSFATMPEPGKTGFSLVVSRAGDWTIKMIAKPPTHIWKRGIPTYGVMKIAPMFRRLVVVATGSGIGPCTAAIMERKIPIRVLWTAPNVRETFGDKLVDSILEANPESVIYNTRQHGKPDMVKLTYRLVKEFKAEAVVIISNQTLTEKVVYGMMSRGIPAFGAIWDS</sequence>
<dbReference type="EMBL" id="JAACJP010000002">
    <property type="protein sequence ID" value="KAF5387034.1"/>
    <property type="molecule type" value="Genomic_DNA"/>
</dbReference>
<dbReference type="Gene3D" id="3.40.50.12780">
    <property type="entry name" value="N-terminal domain of ligase-like"/>
    <property type="match status" value="2"/>
</dbReference>
<dbReference type="InterPro" id="IPR010071">
    <property type="entry name" value="AA_adenyl_dom"/>
</dbReference>
<dbReference type="InterPro" id="IPR045851">
    <property type="entry name" value="AMP-bd_C_sf"/>
</dbReference>
<comment type="caution">
    <text evidence="5">The sequence shown here is derived from an EMBL/GenBank/DDBJ whole genome shotgun (WGS) entry which is preliminary data.</text>
</comment>
<dbReference type="GO" id="GO:0005737">
    <property type="term" value="C:cytoplasm"/>
    <property type="evidence" value="ECO:0007669"/>
    <property type="project" value="TreeGrafter"/>
</dbReference>
<dbReference type="OrthoDB" id="408177at2759"/>
<feature type="transmembrane region" description="Helical" evidence="2">
    <location>
        <begin position="1332"/>
        <end position="1355"/>
    </location>
</feature>
<dbReference type="GO" id="GO:0043041">
    <property type="term" value="P:amino acid activation for nonribosomal peptide biosynthetic process"/>
    <property type="evidence" value="ECO:0007669"/>
    <property type="project" value="TreeGrafter"/>
</dbReference>
<dbReference type="InterPro" id="IPR020845">
    <property type="entry name" value="AMP-binding_CS"/>
</dbReference>
<gene>
    <name evidence="5" type="ORF">D9615_001560</name>
</gene>
<accession>A0A8H5HPU0</accession>
<protein>
    <recommendedName>
        <fullName evidence="4">AMP-dependent synthetase/ligase domain-containing protein</fullName>
    </recommendedName>
</protein>
<reference evidence="5 6" key="1">
    <citation type="journal article" date="2020" name="ISME J.">
        <title>Uncovering the hidden diversity of litter-decomposition mechanisms in mushroom-forming fungi.</title>
        <authorList>
            <person name="Floudas D."/>
            <person name="Bentzer J."/>
            <person name="Ahren D."/>
            <person name="Johansson T."/>
            <person name="Persson P."/>
            <person name="Tunlid A."/>
        </authorList>
    </citation>
    <scope>NUCLEOTIDE SEQUENCE [LARGE SCALE GENOMIC DNA]</scope>
    <source>
        <strain evidence="5 6">CBS 661.87</strain>
    </source>
</reference>
<feature type="domain" description="AMP-dependent synthetase/ligase" evidence="4">
    <location>
        <begin position="95"/>
        <end position="428"/>
    </location>
</feature>
<keyword evidence="1" id="KW-0511">Multifunctional enzyme</keyword>
<keyword evidence="2" id="KW-1133">Transmembrane helix</keyword>
<feature type="domain" description="AMP-dependent synthetase/ligase" evidence="4">
    <location>
        <begin position="615"/>
        <end position="949"/>
    </location>
</feature>
<dbReference type="SUPFAM" id="SSF81665">
    <property type="entry name" value="Calcium ATPase, transmembrane domain M"/>
    <property type="match status" value="1"/>
</dbReference>
<evidence type="ECO:0000313" key="5">
    <source>
        <dbReference type="EMBL" id="KAF5387034.1"/>
    </source>
</evidence>
<dbReference type="FunFam" id="3.40.50.980:FF:000001">
    <property type="entry name" value="Non-ribosomal peptide synthetase"/>
    <property type="match status" value="2"/>
</dbReference>
<dbReference type="InterPro" id="IPR042099">
    <property type="entry name" value="ANL_N_sf"/>
</dbReference>
<keyword evidence="2" id="KW-0812">Transmembrane</keyword>
<dbReference type="Gene3D" id="3.30.300.30">
    <property type="match status" value="2"/>
</dbReference>
<evidence type="ECO:0000313" key="6">
    <source>
        <dbReference type="Proteomes" id="UP000565441"/>
    </source>
</evidence>
<evidence type="ECO:0000256" key="3">
    <source>
        <dbReference type="SAM" id="SignalP"/>
    </source>
</evidence>
<dbReference type="GO" id="GO:0044550">
    <property type="term" value="P:secondary metabolite biosynthetic process"/>
    <property type="evidence" value="ECO:0007669"/>
    <property type="project" value="TreeGrafter"/>
</dbReference>
<dbReference type="NCBIfam" id="TIGR01733">
    <property type="entry name" value="AA-adenyl-dom"/>
    <property type="match status" value="2"/>
</dbReference>
<name>A0A8H5HPU0_9AGAR</name>
<keyword evidence="2" id="KW-0472">Membrane</keyword>
<dbReference type="SUPFAM" id="SSF56801">
    <property type="entry name" value="Acetyl-CoA synthetase-like"/>
    <property type="match status" value="2"/>
</dbReference>
<proteinExistence type="predicted"/>
<feature type="transmembrane region" description="Helical" evidence="2">
    <location>
        <begin position="1220"/>
        <end position="1241"/>
    </location>
</feature>
<dbReference type="PROSITE" id="PS00455">
    <property type="entry name" value="AMP_BINDING"/>
    <property type="match status" value="2"/>
</dbReference>
<evidence type="ECO:0000256" key="1">
    <source>
        <dbReference type="ARBA" id="ARBA00023268"/>
    </source>
</evidence>
<dbReference type="InterPro" id="IPR000873">
    <property type="entry name" value="AMP-dep_synth/lig_dom"/>
</dbReference>
<dbReference type="GO" id="GO:0031177">
    <property type="term" value="F:phosphopantetheine binding"/>
    <property type="evidence" value="ECO:0007669"/>
    <property type="project" value="TreeGrafter"/>
</dbReference>
<feature type="transmembrane region" description="Helical" evidence="2">
    <location>
        <begin position="1367"/>
        <end position="1385"/>
    </location>
</feature>
<dbReference type="Pfam" id="PF00501">
    <property type="entry name" value="AMP-binding"/>
    <property type="match status" value="2"/>
</dbReference>
<feature type="transmembrane region" description="Helical" evidence="2">
    <location>
        <begin position="1405"/>
        <end position="1422"/>
    </location>
</feature>
<feature type="transmembrane region" description="Helical" evidence="2">
    <location>
        <begin position="1297"/>
        <end position="1320"/>
    </location>
</feature>
<dbReference type="Proteomes" id="UP000565441">
    <property type="component" value="Unassembled WGS sequence"/>
</dbReference>
<evidence type="ECO:0000259" key="4">
    <source>
        <dbReference type="Pfam" id="PF00501"/>
    </source>
</evidence>
<feature type="signal peptide" evidence="3">
    <location>
        <begin position="1"/>
        <end position="21"/>
    </location>
</feature>
<dbReference type="PANTHER" id="PTHR45527:SF1">
    <property type="entry name" value="FATTY ACID SYNTHASE"/>
    <property type="match status" value="1"/>
</dbReference>
<dbReference type="PANTHER" id="PTHR45527">
    <property type="entry name" value="NONRIBOSOMAL PEPTIDE SYNTHETASE"/>
    <property type="match status" value="1"/>
</dbReference>